<dbReference type="Proteomes" id="UP000233551">
    <property type="component" value="Unassembled WGS sequence"/>
</dbReference>
<gene>
    <name evidence="2" type="ORF">CRG98_037849</name>
</gene>
<sequence length="102" mass="11479">MDPLDDSEPKRTPKQDRGKEEMNVERGARAHLWTKQREGRRRGGGRSEGVEFPSSVQLGALSISFFSVTVVELSAYPNSPYLPMPAPIHGLNELSRFSFYIN</sequence>
<protein>
    <submittedName>
        <fullName evidence="2">Uncharacterized protein</fullName>
    </submittedName>
</protein>
<keyword evidence="3" id="KW-1185">Reference proteome</keyword>
<accession>A0A2I0ICP8</accession>
<evidence type="ECO:0000313" key="3">
    <source>
        <dbReference type="Proteomes" id="UP000233551"/>
    </source>
</evidence>
<feature type="region of interest" description="Disordered" evidence="1">
    <location>
        <begin position="1"/>
        <end position="51"/>
    </location>
</feature>
<name>A0A2I0ICP8_PUNGR</name>
<reference evidence="2 3" key="1">
    <citation type="submission" date="2017-11" db="EMBL/GenBank/DDBJ databases">
        <title>De-novo sequencing of pomegranate (Punica granatum L.) genome.</title>
        <authorList>
            <person name="Akparov Z."/>
            <person name="Amiraslanov A."/>
            <person name="Hajiyeva S."/>
            <person name="Abbasov M."/>
            <person name="Kaur K."/>
            <person name="Hamwieh A."/>
            <person name="Solovyev V."/>
            <person name="Salamov A."/>
            <person name="Braich B."/>
            <person name="Kosarev P."/>
            <person name="Mahmoud A."/>
            <person name="Hajiyev E."/>
            <person name="Babayeva S."/>
            <person name="Izzatullayeva V."/>
            <person name="Mammadov A."/>
            <person name="Mammadov A."/>
            <person name="Sharifova S."/>
            <person name="Ojaghi J."/>
            <person name="Eynullazada K."/>
            <person name="Bayramov B."/>
            <person name="Abdulazimova A."/>
            <person name="Shahmuradov I."/>
        </authorList>
    </citation>
    <scope>NUCLEOTIDE SEQUENCE [LARGE SCALE GENOMIC DNA]</scope>
    <source>
        <strain evidence="3">cv. AG2017</strain>
        <tissue evidence="2">Leaf</tissue>
    </source>
</reference>
<proteinExistence type="predicted"/>
<dbReference type="AlphaFoldDB" id="A0A2I0ICP8"/>
<feature type="compositionally biased region" description="Basic residues" evidence="1">
    <location>
        <begin position="32"/>
        <end position="44"/>
    </location>
</feature>
<organism evidence="2 3">
    <name type="scientific">Punica granatum</name>
    <name type="common">Pomegranate</name>
    <dbReference type="NCBI Taxonomy" id="22663"/>
    <lineage>
        <taxon>Eukaryota</taxon>
        <taxon>Viridiplantae</taxon>
        <taxon>Streptophyta</taxon>
        <taxon>Embryophyta</taxon>
        <taxon>Tracheophyta</taxon>
        <taxon>Spermatophyta</taxon>
        <taxon>Magnoliopsida</taxon>
        <taxon>eudicotyledons</taxon>
        <taxon>Gunneridae</taxon>
        <taxon>Pentapetalae</taxon>
        <taxon>rosids</taxon>
        <taxon>malvids</taxon>
        <taxon>Myrtales</taxon>
        <taxon>Lythraceae</taxon>
        <taxon>Punica</taxon>
    </lineage>
</organism>
<comment type="caution">
    <text evidence="2">The sequence shown here is derived from an EMBL/GenBank/DDBJ whole genome shotgun (WGS) entry which is preliminary data.</text>
</comment>
<evidence type="ECO:0000313" key="2">
    <source>
        <dbReference type="EMBL" id="PKI41767.1"/>
    </source>
</evidence>
<feature type="compositionally biased region" description="Basic and acidic residues" evidence="1">
    <location>
        <begin position="7"/>
        <end position="28"/>
    </location>
</feature>
<evidence type="ECO:0000256" key="1">
    <source>
        <dbReference type="SAM" id="MobiDB-lite"/>
    </source>
</evidence>
<dbReference type="EMBL" id="PGOL01003301">
    <property type="protein sequence ID" value="PKI41767.1"/>
    <property type="molecule type" value="Genomic_DNA"/>
</dbReference>